<dbReference type="EC" id="1.7.-.-" evidence="2"/>
<keyword evidence="3" id="KW-1185">Reference proteome</keyword>
<evidence type="ECO:0000259" key="1">
    <source>
        <dbReference type="Pfam" id="PF13460"/>
    </source>
</evidence>
<dbReference type="OrthoDB" id="3510772at2"/>
<proteinExistence type="predicted"/>
<reference evidence="2 3" key="1">
    <citation type="submission" date="2018-06" db="EMBL/GenBank/DDBJ databases">
        <authorList>
            <consortium name="Pathogen Informatics"/>
            <person name="Doyle S."/>
        </authorList>
    </citation>
    <scope>NUCLEOTIDE SEQUENCE [LARGE SCALE GENOMIC DNA]</scope>
    <source>
        <strain evidence="2 3">NCTC1934</strain>
    </source>
</reference>
<dbReference type="AlphaFoldDB" id="A0A378YWV6"/>
<dbReference type="PANTHER" id="PTHR43162:SF1">
    <property type="entry name" value="PRESTALK A DIFFERENTIATION PROTEIN A"/>
    <property type="match status" value="1"/>
</dbReference>
<dbReference type="SUPFAM" id="SSF51735">
    <property type="entry name" value="NAD(P)-binding Rossmann-fold domains"/>
    <property type="match status" value="1"/>
</dbReference>
<dbReference type="Pfam" id="PF13460">
    <property type="entry name" value="NAD_binding_10"/>
    <property type="match status" value="1"/>
</dbReference>
<keyword evidence="2" id="KW-0560">Oxidoreductase</keyword>
<name>A0A378YWV6_9NOCA</name>
<accession>A0A378YWV6</accession>
<dbReference type="RefSeq" id="WP_039814975.1">
    <property type="nucleotide sequence ID" value="NZ_UGRY01000002.1"/>
</dbReference>
<dbReference type="Proteomes" id="UP000255467">
    <property type="component" value="Unassembled WGS sequence"/>
</dbReference>
<feature type="domain" description="NAD(P)-binding" evidence="1">
    <location>
        <begin position="6"/>
        <end position="179"/>
    </location>
</feature>
<dbReference type="EMBL" id="UGRY01000002">
    <property type="protein sequence ID" value="SUA80921.1"/>
    <property type="molecule type" value="Genomic_DNA"/>
</dbReference>
<dbReference type="STRING" id="1406858.GCA_000710895_06588"/>
<dbReference type="GO" id="GO:0016491">
    <property type="term" value="F:oxidoreductase activity"/>
    <property type="evidence" value="ECO:0007669"/>
    <property type="project" value="UniProtKB-KW"/>
</dbReference>
<organism evidence="2 3">
    <name type="scientific">Nocardia otitidiscaviarum</name>
    <dbReference type="NCBI Taxonomy" id="1823"/>
    <lineage>
        <taxon>Bacteria</taxon>
        <taxon>Bacillati</taxon>
        <taxon>Actinomycetota</taxon>
        <taxon>Actinomycetes</taxon>
        <taxon>Mycobacteriales</taxon>
        <taxon>Nocardiaceae</taxon>
        <taxon>Nocardia</taxon>
    </lineage>
</organism>
<sequence length="279" mass="29190">MIVVTGATGNVGRPLVRMLAAAGEEVTAVSRTAAADLPEGVRHVPADLTDTDSLAPAFAGADALYLLFAPGSFHADVRGLLASAAAAGVRRVVLQSSQGVATRPESPSHGQLGKAIEDAVRASGLSWTILRPGGFQSNALAWVARVRTEREVSAPFGEVAIPFVDPEDIAAVAAATLREDGHDGQTYVLTGPVAESPRERVRALSEALGEPVRFLDQSPAQARTELLAIMPPDVADTTLAILGAPTDAERRISPDVERVLGRAPRPFAAWAQRTVAAFR</sequence>
<dbReference type="InterPro" id="IPR036291">
    <property type="entry name" value="NAD(P)-bd_dom_sf"/>
</dbReference>
<protein>
    <submittedName>
        <fullName evidence="2">NAD(P)H azoreductase</fullName>
        <ecNumber evidence="2">1.7.-.-</ecNumber>
    </submittedName>
</protein>
<evidence type="ECO:0000313" key="2">
    <source>
        <dbReference type="EMBL" id="SUA80921.1"/>
    </source>
</evidence>
<dbReference type="InterPro" id="IPR016040">
    <property type="entry name" value="NAD(P)-bd_dom"/>
</dbReference>
<evidence type="ECO:0000313" key="3">
    <source>
        <dbReference type="Proteomes" id="UP000255467"/>
    </source>
</evidence>
<dbReference type="InterPro" id="IPR051604">
    <property type="entry name" value="Ergot_Alk_Oxidoreductase"/>
</dbReference>
<dbReference type="PANTHER" id="PTHR43162">
    <property type="match status" value="1"/>
</dbReference>
<dbReference type="Gene3D" id="3.40.50.720">
    <property type="entry name" value="NAD(P)-binding Rossmann-like Domain"/>
    <property type="match status" value="1"/>
</dbReference>
<gene>
    <name evidence="2" type="primary">azoB_4</name>
    <name evidence="2" type="ORF">NCTC1934_04517</name>
</gene>